<evidence type="ECO:0000313" key="1">
    <source>
        <dbReference type="EMBL" id="RED57252.1"/>
    </source>
</evidence>
<dbReference type="AlphaFoldDB" id="A0A3D9I667"/>
<gene>
    <name evidence="1" type="ORF">DFP95_111167</name>
</gene>
<organism evidence="1 2">
    <name type="scientific">Cohnella lupini</name>
    <dbReference type="NCBI Taxonomy" id="1294267"/>
    <lineage>
        <taxon>Bacteria</taxon>
        <taxon>Bacillati</taxon>
        <taxon>Bacillota</taxon>
        <taxon>Bacilli</taxon>
        <taxon>Bacillales</taxon>
        <taxon>Paenibacillaceae</taxon>
        <taxon>Cohnella</taxon>
    </lineage>
</organism>
<dbReference type="OrthoDB" id="1730007at2"/>
<comment type="caution">
    <text evidence="1">The sequence shown here is derived from an EMBL/GenBank/DDBJ whole genome shotgun (WGS) entry which is preliminary data.</text>
</comment>
<dbReference type="RefSeq" id="WP_115994145.1">
    <property type="nucleotide sequence ID" value="NZ_QRDY01000011.1"/>
</dbReference>
<dbReference type="EMBL" id="QRDY01000011">
    <property type="protein sequence ID" value="RED57252.1"/>
    <property type="molecule type" value="Genomic_DNA"/>
</dbReference>
<dbReference type="Proteomes" id="UP000256869">
    <property type="component" value="Unassembled WGS sequence"/>
</dbReference>
<sequence>MTNETRRDLRMVGTTTSAGGVFRNIKLTGESRLSGDVDCYKLSNTGDLTINGSLRSEELGLTGECEIQGSLQTSKARGRGEIKVSNGLRGENIKFTGSIDVGGDCEAGSLEVDGAINVAGLLSADRLDLKMYGPCKATEIGGSILRVKRSKATRIINLLKSSDHAVLYAEQIEGDKVELEHTEAGVVRGNHVKIGPGCEIGRVEYRDKLEVHKGSTVKEKVQR</sequence>
<protein>
    <recommendedName>
        <fullName evidence="3">Cytoskeletal protein CcmA (Bactofilin family)</fullName>
    </recommendedName>
</protein>
<accession>A0A3D9I667</accession>
<keyword evidence="2" id="KW-1185">Reference proteome</keyword>
<evidence type="ECO:0008006" key="3">
    <source>
        <dbReference type="Google" id="ProtNLM"/>
    </source>
</evidence>
<evidence type="ECO:0000313" key="2">
    <source>
        <dbReference type="Proteomes" id="UP000256869"/>
    </source>
</evidence>
<reference evidence="1 2" key="1">
    <citation type="submission" date="2018-07" db="EMBL/GenBank/DDBJ databases">
        <title>Genomic Encyclopedia of Type Strains, Phase III (KMG-III): the genomes of soil and plant-associated and newly described type strains.</title>
        <authorList>
            <person name="Whitman W."/>
        </authorList>
    </citation>
    <scope>NUCLEOTIDE SEQUENCE [LARGE SCALE GENOMIC DNA]</scope>
    <source>
        <strain evidence="1 2">CECT 8236</strain>
    </source>
</reference>
<proteinExistence type="predicted"/>
<name>A0A3D9I667_9BACL</name>